<evidence type="ECO:0000313" key="2">
    <source>
        <dbReference type="Proteomes" id="UP000515820"/>
    </source>
</evidence>
<accession>A0A7G3PLW3</accession>
<dbReference type="EMBL" id="MN820898">
    <property type="protein sequence ID" value="QHB80502.1"/>
    <property type="molecule type" value="Genomic_DNA"/>
</dbReference>
<proteinExistence type="predicted"/>
<dbReference type="Proteomes" id="UP000515820">
    <property type="component" value="Segment"/>
</dbReference>
<sequence>MTHERPQQPDGEDVVWYRGWEAGWEQMLDFFTGEGYRAYKGGCDLGAQTVSAGTWSDLLDAIDEEEDDAGV</sequence>
<organism evidence="1 2">
    <name type="scientific">Sphingomonas phage vB_StuS_MMDA13</name>
    <dbReference type="NCBI Taxonomy" id="2686378"/>
    <lineage>
        <taxon>Viruses</taxon>
        <taxon>Duplodnaviria</taxon>
        <taxon>Heunggongvirae</taxon>
        <taxon>Uroviricota</taxon>
        <taxon>Caudoviricetes</taxon>
        <taxon>Queuovirinae</taxon>
        <taxon>Torvergatavirus</taxon>
        <taxon>Torvergatavirus MMDA13</taxon>
    </lineage>
</organism>
<keyword evidence="2" id="KW-1185">Reference proteome</keyword>
<evidence type="ECO:0000313" key="1">
    <source>
        <dbReference type="EMBL" id="QHB80502.1"/>
    </source>
</evidence>
<gene>
    <name evidence="1" type="ORF">MMDA13_gp69</name>
</gene>
<reference evidence="1 2" key="1">
    <citation type="journal article" date="2020" name="Viruses">
        <title>Characterization of vB_StuS_MMDA13, a Newly Discovered Bacteriophage Infecting the Agar-Degrading Species Sphingomonas turrisvirgatae.</title>
        <authorList>
            <person name="Marmo P."/>
            <person name="Thaller M.C."/>
            <person name="Di Lallo G."/>
            <person name="Henrici De Angelis L."/>
            <person name="Poerio N."/>
            <person name="De Santis F."/>
            <person name="Fraziano M."/>
            <person name="Migliore L."/>
            <person name="D'Andrea M.M."/>
        </authorList>
    </citation>
    <scope>NUCLEOTIDE SEQUENCE [LARGE SCALE GENOMIC DNA]</scope>
</reference>
<protein>
    <submittedName>
        <fullName evidence="1">Uncharacterized protein</fullName>
    </submittedName>
</protein>
<name>A0A7G3PLW3_9CAUD</name>